<proteinExistence type="predicted"/>
<dbReference type="AlphaFoldDB" id="A0A1E5CP36"/>
<organism evidence="1 2">
    <name type="scientific">Vibrio genomosp. F6 str. FF-238</name>
    <dbReference type="NCBI Taxonomy" id="1191298"/>
    <lineage>
        <taxon>Bacteria</taxon>
        <taxon>Pseudomonadati</taxon>
        <taxon>Pseudomonadota</taxon>
        <taxon>Gammaproteobacteria</taxon>
        <taxon>Vibrionales</taxon>
        <taxon>Vibrionaceae</taxon>
        <taxon>Vibrio</taxon>
    </lineage>
</organism>
<reference evidence="1 2" key="1">
    <citation type="journal article" date="2012" name="Science">
        <title>Ecological populations of bacteria act as socially cohesive units of antibiotic production and resistance.</title>
        <authorList>
            <person name="Cordero O.X."/>
            <person name="Wildschutte H."/>
            <person name="Kirkup B."/>
            <person name="Proehl S."/>
            <person name="Ngo L."/>
            <person name="Hussain F."/>
            <person name="Le Roux F."/>
            <person name="Mincer T."/>
            <person name="Polz M.F."/>
        </authorList>
    </citation>
    <scope>NUCLEOTIDE SEQUENCE [LARGE SCALE GENOMIC DNA]</scope>
    <source>
        <strain evidence="1 2">FF-238</strain>
    </source>
</reference>
<gene>
    <name evidence="1" type="ORF">A130_07780</name>
</gene>
<comment type="caution">
    <text evidence="1">The sequence shown here is derived from an EMBL/GenBank/DDBJ whole genome shotgun (WGS) entry which is preliminary data.</text>
</comment>
<evidence type="ECO:0000313" key="1">
    <source>
        <dbReference type="EMBL" id="OEE71675.1"/>
    </source>
</evidence>
<keyword evidence="2" id="KW-1185">Reference proteome</keyword>
<protein>
    <submittedName>
        <fullName evidence="1">Uncharacterized protein</fullName>
    </submittedName>
</protein>
<name>A0A1E5CP36_9VIBR</name>
<dbReference type="Proteomes" id="UP000094165">
    <property type="component" value="Unassembled WGS sequence"/>
</dbReference>
<accession>A0A1E5CP36</accession>
<dbReference type="EMBL" id="AJYW02000285">
    <property type="protein sequence ID" value="OEE71675.1"/>
    <property type="molecule type" value="Genomic_DNA"/>
</dbReference>
<evidence type="ECO:0000313" key="2">
    <source>
        <dbReference type="Proteomes" id="UP000094165"/>
    </source>
</evidence>
<sequence>MHYMSLKLDNAALELVGDLVKELDNDDGWIKMTARIAAQIDSTLSSSNYVGVVLWFSESDYIEQEIVYR</sequence>